<evidence type="ECO:0000256" key="1">
    <source>
        <dbReference type="SAM" id="MobiDB-lite"/>
    </source>
</evidence>
<evidence type="ECO:0000313" key="2">
    <source>
        <dbReference type="EMBL" id="KAL0946151.1"/>
    </source>
</evidence>
<accession>A0ABR3ISD5</accession>
<feature type="compositionally biased region" description="Low complexity" evidence="1">
    <location>
        <begin position="29"/>
        <end position="40"/>
    </location>
</feature>
<organism evidence="2 3">
    <name type="scientific">Hohenbuehelia grisea</name>
    <dbReference type="NCBI Taxonomy" id="104357"/>
    <lineage>
        <taxon>Eukaryota</taxon>
        <taxon>Fungi</taxon>
        <taxon>Dikarya</taxon>
        <taxon>Basidiomycota</taxon>
        <taxon>Agaricomycotina</taxon>
        <taxon>Agaricomycetes</taxon>
        <taxon>Agaricomycetidae</taxon>
        <taxon>Agaricales</taxon>
        <taxon>Pleurotineae</taxon>
        <taxon>Pleurotaceae</taxon>
        <taxon>Hohenbuehelia</taxon>
    </lineage>
</organism>
<feature type="region of interest" description="Disordered" evidence="1">
    <location>
        <begin position="1"/>
        <end position="56"/>
    </location>
</feature>
<feature type="region of interest" description="Disordered" evidence="1">
    <location>
        <begin position="129"/>
        <end position="169"/>
    </location>
</feature>
<gene>
    <name evidence="2" type="ORF">HGRIS_012414</name>
</gene>
<keyword evidence="3" id="KW-1185">Reference proteome</keyword>
<protein>
    <recommendedName>
        <fullName evidence="4">BED-type domain-containing protein</fullName>
    </recommendedName>
</protein>
<dbReference type="Proteomes" id="UP001556367">
    <property type="component" value="Unassembled WGS sequence"/>
</dbReference>
<evidence type="ECO:0000313" key="3">
    <source>
        <dbReference type="Proteomes" id="UP001556367"/>
    </source>
</evidence>
<proteinExistence type="predicted"/>
<reference evidence="3" key="1">
    <citation type="submission" date="2024-06" db="EMBL/GenBank/DDBJ databases">
        <title>Multi-omics analyses provide insights into the biosynthesis of the anticancer antibiotic pleurotin in Hohenbuehelia grisea.</title>
        <authorList>
            <person name="Weaver J.A."/>
            <person name="Alberti F."/>
        </authorList>
    </citation>
    <scope>NUCLEOTIDE SEQUENCE [LARGE SCALE GENOMIC DNA]</scope>
    <source>
        <strain evidence="3">T-177</strain>
    </source>
</reference>
<dbReference type="EMBL" id="JASNQZ010000015">
    <property type="protein sequence ID" value="KAL0946151.1"/>
    <property type="molecule type" value="Genomic_DNA"/>
</dbReference>
<sequence>MVNSSTPEDDAFSPVSSPRDIPTDDDANPDIPNPIDDSPTLSTPPLNRPLRKEDAGPDGVFWTHLPAITKKPNVVCHLCQKSDGSTKSDPRYIMWSYNLEQHRHKCHGGAEYRQDFANSVAIGAEERRRLGVQLETDPKPAKEKRKRDTADNDGRTASGKCSAKNKRDN</sequence>
<evidence type="ECO:0008006" key="4">
    <source>
        <dbReference type="Google" id="ProtNLM"/>
    </source>
</evidence>
<name>A0ABR3ISD5_9AGAR</name>
<comment type="caution">
    <text evidence="2">The sequence shown here is derived from an EMBL/GenBank/DDBJ whole genome shotgun (WGS) entry which is preliminary data.</text>
</comment>
<feature type="compositionally biased region" description="Basic and acidic residues" evidence="1">
    <location>
        <begin position="136"/>
        <end position="154"/>
    </location>
</feature>